<evidence type="ECO:0000259" key="4">
    <source>
        <dbReference type="Pfam" id="PF01420"/>
    </source>
</evidence>
<dbReference type="GO" id="GO:0009307">
    <property type="term" value="P:DNA restriction-modification system"/>
    <property type="evidence" value="ECO:0007669"/>
    <property type="project" value="UniProtKB-KW"/>
</dbReference>
<comment type="similarity">
    <text evidence="1">Belongs to the type-I restriction system S methylase family.</text>
</comment>
<sequence length="359" mass="39309">MTAVGDILELSYGKALKKADRDGGDVPVVGSGGVVGGHSSGITDAPTIVVGRKGSIGSVTWVDGPAWPIDTAYFVKPKGDDLDRRWAYWMLRSLHLETMNKSAAVPGLNRDDVYRLNVTVPPVAEQRRIAAILDHADALRSKRQQVLTHLDVLAESIFDEFFAEPPSRWWPLNDLAEKVVVGHVGPTSEFFRPTGVPFLRTGNVGKGRLVRDGLAHVTTEFHERLQKSQIRKGDVLISRVITDEVRAAVTPPEFDGANCANIIVVRPSDRLLPSTVLGYISRGGTQRRLVGRRVGSAQGVVNTTVLKELPMPLYPVEAQRRLADRVERMTVQGVAVQRALEANDSLFASLQSRAFRGEL</sequence>
<dbReference type="AlphaFoldDB" id="A0A6J6U242"/>
<accession>A0A6J6U242</accession>
<keyword evidence="2" id="KW-0680">Restriction system</keyword>
<dbReference type="CDD" id="cd17267">
    <property type="entry name" value="RMtype1_S_EcoAO83I-TRD1-CR1_like"/>
    <property type="match status" value="1"/>
</dbReference>
<proteinExistence type="inferred from homology"/>
<dbReference type="Pfam" id="PF01420">
    <property type="entry name" value="Methylase_S"/>
    <property type="match status" value="1"/>
</dbReference>
<dbReference type="Gene3D" id="3.90.220.20">
    <property type="entry name" value="DNA methylase specificity domains"/>
    <property type="match status" value="2"/>
</dbReference>
<evidence type="ECO:0000256" key="3">
    <source>
        <dbReference type="ARBA" id="ARBA00023125"/>
    </source>
</evidence>
<dbReference type="PANTHER" id="PTHR30408:SF12">
    <property type="entry name" value="TYPE I RESTRICTION ENZYME MJAVIII SPECIFICITY SUBUNIT"/>
    <property type="match status" value="1"/>
</dbReference>
<protein>
    <submittedName>
        <fullName evidence="5">Unannotated protein</fullName>
    </submittedName>
</protein>
<dbReference type="EMBL" id="CAEZYQ010000015">
    <property type="protein sequence ID" value="CAB4752469.1"/>
    <property type="molecule type" value="Genomic_DNA"/>
</dbReference>
<evidence type="ECO:0000256" key="1">
    <source>
        <dbReference type="ARBA" id="ARBA00010923"/>
    </source>
</evidence>
<name>A0A6J6U242_9ZZZZ</name>
<dbReference type="GO" id="GO:0003677">
    <property type="term" value="F:DNA binding"/>
    <property type="evidence" value="ECO:0007669"/>
    <property type="project" value="UniProtKB-KW"/>
</dbReference>
<evidence type="ECO:0000256" key="2">
    <source>
        <dbReference type="ARBA" id="ARBA00022747"/>
    </source>
</evidence>
<organism evidence="5">
    <name type="scientific">freshwater metagenome</name>
    <dbReference type="NCBI Taxonomy" id="449393"/>
    <lineage>
        <taxon>unclassified sequences</taxon>
        <taxon>metagenomes</taxon>
        <taxon>ecological metagenomes</taxon>
    </lineage>
</organism>
<evidence type="ECO:0000313" key="5">
    <source>
        <dbReference type="EMBL" id="CAB4752469.1"/>
    </source>
</evidence>
<dbReference type="SUPFAM" id="SSF116734">
    <property type="entry name" value="DNA methylase specificity domain"/>
    <property type="match status" value="2"/>
</dbReference>
<keyword evidence="3" id="KW-0238">DNA-binding</keyword>
<dbReference type="InterPro" id="IPR000055">
    <property type="entry name" value="Restrct_endonuc_typeI_TRD"/>
</dbReference>
<reference evidence="5" key="1">
    <citation type="submission" date="2020-05" db="EMBL/GenBank/DDBJ databases">
        <authorList>
            <person name="Chiriac C."/>
            <person name="Salcher M."/>
            <person name="Ghai R."/>
            <person name="Kavagutti S V."/>
        </authorList>
    </citation>
    <scope>NUCLEOTIDE SEQUENCE</scope>
</reference>
<dbReference type="InterPro" id="IPR052021">
    <property type="entry name" value="Type-I_RS_S_subunit"/>
</dbReference>
<gene>
    <name evidence="5" type="ORF">UFOPK2761_02068</name>
</gene>
<dbReference type="PANTHER" id="PTHR30408">
    <property type="entry name" value="TYPE-1 RESTRICTION ENZYME ECOKI SPECIFICITY PROTEIN"/>
    <property type="match status" value="1"/>
</dbReference>
<dbReference type="InterPro" id="IPR044946">
    <property type="entry name" value="Restrct_endonuc_typeI_TRD_sf"/>
</dbReference>
<feature type="domain" description="Type I restriction modification DNA specificity" evidence="4">
    <location>
        <begin position="4"/>
        <end position="147"/>
    </location>
</feature>